<dbReference type="PANTHER" id="PTHR13651:SF0">
    <property type="entry name" value="PROTEIN ABITRAM"/>
    <property type="match status" value="1"/>
</dbReference>
<sequence>MAACSISTEQESKSMCKASPKSDRILKCSYPSVVDRYFRRGYKIDVNGRPGEDLCILQHSNKVIIVTIADSHPLIKNNKTIKNVTFQVTKNLNRMDNKVSGKGKKGGQWVNETGPLCIITCDDDSQYTIYSCVNGKLVEVNEKLLSVPNLINEKPSTDGFISIILPKFGNSDPQMEKLLTKDEYEKEILNRAQEDKNS</sequence>
<comment type="similarity">
    <text evidence="1">Belongs to the ABITRAM family.</text>
</comment>
<dbReference type="PANTHER" id="PTHR13651">
    <property type="entry name" value="PROTEIN ABITRAM"/>
    <property type="match status" value="1"/>
</dbReference>
<accession>A0ABM0GQ26</accession>
<dbReference type="InterPro" id="IPR011053">
    <property type="entry name" value="Single_hybrid_motif"/>
</dbReference>
<dbReference type="InterPro" id="IPR039169">
    <property type="entry name" value="Abitram"/>
</dbReference>
<dbReference type="Pfam" id="PF01597">
    <property type="entry name" value="GCV_H"/>
    <property type="match status" value="1"/>
</dbReference>
<name>A0ABM0GQ26_SACKO</name>
<evidence type="ECO:0000313" key="4">
    <source>
        <dbReference type="Proteomes" id="UP000694865"/>
    </source>
</evidence>
<dbReference type="Proteomes" id="UP000694865">
    <property type="component" value="Unplaced"/>
</dbReference>
<reference evidence="5" key="1">
    <citation type="submission" date="2025-08" db="UniProtKB">
        <authorList>
            <consortium name="RefSeq"/>
        </authorList>
    </citation>
    <scope>IDENTIFICATION</scope>
    <source>
        <tissue evidence="5">Testes</tissue>
    </source>
</reference>
<dbReference type="RefSeq" id="XP_002734820.1">
    <property type="nucleotide sequence ID" value="XM_002734774.2"/>
</dbReference>
<dbReference type="SUPFAM" id="SSF51230">
    <property type="entry name" value="Single hybrid motif"/>
    <property type="match status" value="1"/>
</dbReference>
<evidence type="ECO:0000256" key="1">
    <source>
        <dbReference type="ARBA" id="ARBA00010764"/>
    </source>
</evidence>
<protein>
    <recommendedName>
        <fullName evidence="2">Protein Abitram</fullName>
    </recommendedName>
    <alternativeName>
        <fullName evidence="3">Actin-binding transcription modulator</fullName>
    </alternativeName>
</protein>
<dbReference type="InterPro" id="IPR033753">
    <property type="entry name" value="GCV_H/Fam206"/>
</dbReference>
<dbReference type="GeneID" id="100367063"/>
<dbReference type="Gene3D" id="2.40.50.100">
    <property type="match status" value="1"/>
</dbReference>
<gene>
    <name evidence="5" type="primary">LOC100367063</name>
</gene>
<evidence type="ECO:0000256" key="2">
    <source>
        <dbReference type="ARBA" id="ARBA00019325"/>
    </source>
</evidence>
<keyword evidence="4" id="KW-1185">Reference proteome</keyword>
<evidence type="ECO:0000313" key="5">
    <source>
        <dbReference type="RefSeq" id="XP_002734820.1"/>
    </source>
</evidence>
<organism evidence="4 5">
    <name type="scientific">Saccoglossus kowalevskii</name>
    <name type="common">Acorn worm</name>
    <dbReference type="NCBI Taxonomy" id="10224"/>
    <lineage>
        <taxon>Eukaryota</taxon>
        <taxon>Metazoa</taxon>
        <taxon>Hemichordata</taxon>
        <taxon>Enteropneusta</taxon>
        <taxon>Harrimaniidae</taxon>
        <taxon>Saccoglossus</taxon>
    </lineage>
</organism>
<proteinExistence type="inferred from homology"/>
<evidence type="ECO:0000256" key="3">
    <source>
        <dbReference type="ARBA" id="ARBA00030463"/>
    </source>
</evidence>